<protein>
    <submittedName>
        <fullName evidence="1">Uncharacterized protein</fullName>
    </submittedName>
</protein>
<dbReference type="KEGG" id="sata:C5746_17740"/>
<accession>A0A2Z5JRB3</accession>
<evidence type="ECO:0000313" key="1">
    <source>
        <dbReference type="EMBL" id="AXE82867.1"/>
    </source>
</evidence>
<name>A0A2Z5JRB3_STRAR</name>
<dbReference type="EMBL" id="CP027306">
    <property type="protein sequence ID" value="AXE82867.1"/>
    <property type="molecule type" value="Genomic_DNA"/>
</dbReference>
<reference evidence="1 2" key="1">
    <citation type="journal article" date="2018" name="Front. Microbiol.">
        <title>Genome Sequencing of Streptomyces atratus SCSIOZH16 and Activation Production of Nocardamine via Metabolic Engineering.</title>
        <authorList>
            <person name="Li Y."/>
            <person name="Zhang C."/>
            <person name="Liu C."/>
            <person name="Ju J."/>
            <person name="Ma J."/>
        </authorList>
    </citation>
    <scope>NUCLEOTIDE SEQUENCE [LARGE SCALE GENOMIC DNA]</scope>
    <source>
        <strain evidence="1 2">SCSIO_ZH16</strain>
    </source>
</reference>
<dbReference type="AlphaFoldDB" id="A0A2Z5JRB3"/>
<sequence>MPPRRQLHISDTSAVAYRSTACRIGTHSSCTESYPASVPDDLPVVYEACACPCHSSAGPSMPTEVTR</sequence>
<proteinExistence type="predicted"/>
<evidence type="ECO:0000313" key="2">
    <source>
        <dbReference type="Proteomes" id="UP000252698"/>
    </source>
</evidence>
<dbReference type="Proteomes" id="UP000252698">
    <property type="component" value="Chromosome"/>
</dbReference>
<gene>
    <name evidence="1" type="ORF">C5746_17740</name>
</gene>
<organism evidence="1 2">
    <name type="scientific">Streptomyces atratus</name>
    <dbReference type="NCBI Taxonomy" id="1893"/>
    <lineage>
        <taxon>Bacteria</taxon>
        <taxon>Bacillati</taxon>
        <taxon>Actinomycetota</taxon>
        <taxon>Actinomycetes</taxon>
        <taxon>Kitasatosporales</taxon>
        <taxon>Streptomycetaceae</taxon>
        <taxon>Streptomyces</taxon>
    </lineage>
</organism>